<reference evidence="1" key="1">
    <citation type="submission" date="2020-06" db="EMBL/GenBank/DDBJ databases">
        <authorList>
            <consortium name="Plant Systems Biology data submission"/>
        </authorList>
    </citation>
    <scope>NUCLEOTIDE SEQUENCE</scope>
    <source>
        <strain evidence="1">D6</strain>
    </source>
</reference>
<protein>
    <submittedName>
        <fullName evidence="1">Uncharacterized protein</fullName>
    </submittedName>
</protein>
<sequence>MALSKVEQDYRRLLEQAVAAFHAGDRRRSADKYLEAFRNSPSDWTKDRYHTLHGYTSVLRERYFEPSQEDFNALATIGDSKHEPHVYRSEAMWTLGLLKSDLGKRQYCADLYRSAIHLIDTAKPKERKKTVMASLYDTSRKGMESQYAIRWDRHGKCEAQAVVSFGTHVMQLFGLKAKPELNSQLVDILGPDPNNEGRWKTRLVVNLNPQGDGTMSIATEKLKHIRPVA</sequence>
<name>A0A9N8E395_9STRA</name>
<evidence type="ECO:0000313" key="1">
    <source>
        <dbReference type="EMBL" id="CAB9510904.1"/>
    </source>
</evidence>
<gene>
    <name evidence="1" type="ORF">SEMRO_458_G147170.1</name>
</gene>
<dbReference type="Proteomes" id="UP001153069">
    <property type="component" value="Unassembled WGS sequence"/>
</dbReference>
<dbReference type="AlphaFoldDB" id="A0A9N8E395"/>
<dbReference type="EMBL" id="CAICTM010000457">
    <property type="protein sequence ID" value="CAB9510904.1"/>
    <property type="molecule type" value="Genomic_DNA"/>
</dbReference>
<comment type="caution">
    <text evidence="1">The sequence shown here is derived from an EMBL/GenBank/DDBJ whole genome shotgun (WGS) entry which is preliminary data.</text>
</comment>
<evidence type="ECO:0000313" key="2">
    <source>
        <dbReference type="Proteomes" id="UP001153069"/>
    </source>
</evidence>
<keyword evidence="2" id="KW-1185">Reference proteome</keyword>
<accession>A0A9N8E395</accession>
<proteinExistence type="predicted"/>
<dbReference type="OrthoDB" id="206772at2759"/>
<organism evidence="1 2">
    <name type="scientific">Seminavis robusta</name>
    <dbReference type="NCBI Taxonomy" id="568900"/>
    <lineage>
        <taxon>Eukaryota</taxon>
        <taxon>Sar</taxon>
        <taxon>Stramenopiles</taxon>
        <taxon>Ochrophyta</taxon>
        <taxon>Bacillariophyta</taxon>
        <taxon>Bacillariophyceae</taxon>
        <taxon>Bacillariophycidae</taxon>
        <taxon>Naviculales</taxon>
        <taxon>Naviculaceae</taxon>
        <taxon>Seminavis</taxon>
    </lineage>
</organism>